<proteinExistence type="inferred from homology"/>
<comment type="cofactor">
    <cofactor evidence="1">
        <name>Mg(2+)</name>
        <dbReference type="ChEBI" id="CHEBI:18420"/>
    </cofactor>
</comment>
<dbReference type="SUPFAM" id="SSF110857">
    <property type="entry name" value="Gamma-glutamyl cyclotransferase-like"/>
    <property type="match status" value="1"/>
</dbReference>
<comment type="similarity">
    <text evidence="2">Belongs to the Nudix hydrolase family. NudF subfamily.</text>
</comment>
<name>A0ABU8BXQ4_9RHOB</name>
<dbReference type="InterPro" id="IPR013024">
    <property type="entry name" value="GGCT-like"/>
</dbReference>
<evidence type="ECO:0000256" key="5">
    <source>
        <dbReference type="ARBA" id="ARBA00022723"/>
    </source>
</evidence>
<evidence type="ECO:0000256" key="8">
    <source>
        <dbReference type="ARBA" id="ARBA00025164"/>
    </source>
</evidence>
<sequence>MDLFLYGTLCHIPLLRVVLGREPEVLPAVLPDHAVFWSDIGAWPVLRQGGAGAEGLLLTGLSADEQARLDFYEAGFGYLTEAVVAHAAGTDRTALVYRPPTGAGVAAPWSLADWVHDWGAVAVATAGDMMALMGLRPAVDVARRYPLMLVRGASRLRASHTAPTSLRRTAGPGDVTVARFHQPYAHFFAVEEYDLTFRRFDGQHSPQINRAVFVSGDAVTVLPYDPLRDRVMLIEQFRAGPMGRGDPQPWLLEPIAGRVDPEETPEQAARREAVEEAGLALGAMEFIGSYYPSPGAKSEYIYSYLALCDLPDGVEGVFGVEGEAEDIRGHLVGFDQLMALVSSGEVNNGPLLLTALWLQRERGRLRSGAVNPR</sequence>
<dbReference type="RefSeq" id="WP_335424491.1">
    <property type="nucleotide sequence ID" value="NZ_JBALHR010000010.1"/>
</dbReference>
<evidence type="ECO:0000256" key="9">
    <source>
        <dbReference type="ARBA" id="ARBA00030162"/>
    </source>
</evidence>
<accession>A0ABU8BXQ4</accession>
<dbReference type="InterPro" id="IPR036568">
    <property type="entry name" value="GGCT-like_sf"/>
</dbReference>
<evidence type="ECO:0000256" key="12">
    <source>
        <dbReference type="ARBA" id="ARBA00049546"/>
    </source>
</evidence>
<dbReference type="Gene3D" id="3.10.490.10">
    <property type="entry name" value="Gamma-glutamyl cyclotransferase-like"/>
    <property type="match status" value="1"/>
</dbReference>
<dbReference type="InterPro" id="IPR004385">
    <property type="entry name" value="NDP_pyrophosphatase"/>
</dbReference>
<dbReference type="InterPro" id="IPR009288">
    <property type="entry name" value="AIG2-like_dom"/>
</dbReference>
<evidence type="ECO:0000256" key="2">
    <source>
        <dbReference type="ARBA" id="ARBA00007482"/>
    </source>
</evidence>
<comment type="catalytic activity">
    <reaction evidence="12">
        <text>ADP-D-ribose + H2O = D-ribose 5-phosphate + AMP + 2 H(+)</text>
        <dbReference type="Rhea" id="RHEA:10412"/>
        <dbReference type="ChEBI" id="CHEBI:15377"/>
        <dbReference type="ChEBI" id="CHEBI:15378"/>
        <dbReference type="ChEBI" id="CHEBI:57967"/>
        <dbReference type="ChEBI" id="CHEBI:78346"/>
        <dbReference type="ChEBI" id="CHEBI:456215"/>
        <dbReference type="EC" id="3.6.1.13"/>
    </reaction>
</comment>
<dbReference type="InterPro" id="IPR015797">
    <property type="entry name" value="NUDIX_hydrolase-like_dom_sf"/>
</dbReference>
<evidence type="ECO:0000313" key="15">
    <source>
        <dbReference type="Proteomes" id="UP001431963"/>
    </source>
</evidence>
<dbReference type="Pfam" id="PF00293">
    <property type="entry name" value="NUDIX"/>
    <property type="match status" value="1"/>
</dbReference>
<evidence type="ECO:0000256" key="1">
    <source>
        <dbReference type="ARBA" id="ARBA00001946"/>
    </source>
</evidence>
<evidence type="ECO:0000313" key="14">
    <source>
        <dbReference type="EMBL" id="MEH7829461.1"/>
    </source>
</evidence>
<dbReference type="InterPro" id="IPR000086">
    <property type="entry name" value="NUDIX_hydrolase_dom"/>
</dbReference>
<keyword evidence="7" id="KW-0460">Magnesium</keyword>
<dbReference type="SUPFAM" id="SSF55811">
    <property type="entry name" value="Nudix"/>
    <property type="match status" value="1"/>
</dbReference>
<keyword evidence="6" id="KW-0378">Hydrolase</keyword>
<organism evidence="14 15">
    <name type="scientific">Gemmobacter denitrificans</name>
    <dbReference type="NCBI Taxonomy" id="3123040"/>
    <lineage>
        <taxon>Bacteria</taxon>
        <taxon>Pseudomonadati</taxon>
        <taxon>Pseudomonadota</taxon>
        <taxon>Alphaproteobacteria</taxon>
        <taxon>Rhodobacterales</taxon>
        <taxon>Paracoccaceae</taxon>
        <taxon>Gemmobacter</taxon>
    </lineage>
</organism>
<comment type="function">
    <text evidence="8">Acts on ADP-mannose and ADP-glucose as well as ADP-ribose. Prevents glycogen biosynthesis. The reaction catalyzed by this enzyme is a limiting step of the gluconeogenic process.</text>
</comment>
<dbReference type="Proteomes" id="UP001431963">
    <property type="component" value="Unassembled WGS sequence"/>
</dbReference>
<dbReference type="PROSITE" id="PS00893">
    <property type="entry name" value="NUDIX_BOX"/>
    <property type="match status" value="1"/>
</dbReference>
<evidence type="ECO:0000256" key="11">
    <source>
        <dbReference type="ARBA" id="ARBA00033056"/>
    </source>
</evidence>
<reference evidence="14" key="1">
    <citation type="submission" date="2024-02" db="EMBL/GenBank/DDBJ databases">
        <title>Genome sequences of strain Gemmobacter sp. JM10B15.</title>
        <authorList>
            <person name="Zhang M."/>
        </authorList>
    </citation>
    <scope>NUCLEOTIDE SEQUENCE</scope>
    <source>
        <strain evidence="14">JM10B15</strain>
    </source>
</reference>
<dbReference type="CDD" id="cd24155">
    <property type="entry name" value="NUDIX_ADPRase"/>
    <property type="match status" value="1"/>
</dbReference>
<dbReference type="Gene3D" id="3.90.79.10">
    <property type="entry name" value="Nucleoside Triphosphate Pyrophosphohydrolase"/>
    <property type="match status" value="1"/>
</dbReference>
<gene>
    <name evidence="14" type="ORF">V6590_15000</name>
</gene>
<dbReference type="PANTHER" id="PTHR11839">
    <property type="entry name" value="UDP/ADP-SUGAR PYROPHOSPHATASE"/>
    <property type="match status" value="1"/>
</dbReference>
<evidence type="ECO:0000256" key="6">
    <source>
        <dbReference type="ARBA" id="ARBA00022801"/>
    </source>
</evidence>
<dbReference type="PANTHER" id="PTHR11839:SF5">
    <property type="entry name" value="ADP-RIBOSE PYROPHOSPHATASE"/>
    <property type="match status" value="1"/>
</dbReference>
<evidence type="ECO:0000256" key="3">
    <source>
        <dbReference type="ARBA" id="ARBA00012453"/>
    </source>
</evidence>
<dbReference type="CDD" id="cd06661">
    <property type="entry name" value="GGCT_like"/>
    <property type="match status" value="1"/>
</dbReference>
<comment type="caution">
    <text evidence="14">The sequence shown here is derived from an EMBL/GenBank/DDBJ whole genome shotgun (WGS) entry which is preliminary data.</text>
</comment>
<protein>
    <recommendedName>
        <fullName evidence="4">ADP-ribose pyrophosphatase</fullName>
        <ecNumber evidence="3">3.6.1.13</ecNumber>
    </recommendedName>
    <alternativeName>
        <fullName evidence="9">ADP-ribose diphosphatase</fullName>
    </alternativeName>
    <alternativeName>
        <fullName evidence="11">ADP-ribose phosphohydrolase</fullName>
    </alternativeName>
    <alternativeName>
        <fullName evidence="10">Adenosine diphosphoribose pyrophosphatase</fullName>
    </alternativeName>
</protein>
<feature type="domain" description="Nudix hydrolase" evidence="13">
    <location>
        <begin position="214"/>
        <end position="354"/>
    </location>
</feature>
<evidence type="ECO:0000256" key="4">
    <source>
        <dbReference type="ARBA" id="ARBA00013297"/>
    </source>
</evidence>
<dbReference type="Pfam" id="PF06094">
    <property type="entry name" value="GGACT"/>
    <property type="match status" value="1"/>
</dbReference>
<evidence type="ECO:0000256" key="10">
    <source>
        <dbReference type="ARBA" id="ARBA00030308"/>
    </source>
</evidence>
<evidence type="ECO:0000259" key="13">
    <source>
        <dbReference type="PROSITE" id="PS51462"/>
    </source>
</evidence>
<dbReference type="EC" id="3.6.1.13" evidence="3"/>
<dbReference type="EMBL" id="JBALHR010000010">
    <property type="protein sequence ID" value="MEH7829461.1"/>
    <property type="molecule type" value="Genomic_DNA"/>
</dbReference>
<evidence type="ECO:0000256" key="7">
    <source>
        <dbReference type="ARBA" id="ARBA00022842"/>
    </source>
</evidence>
<dbReference type="NCBIfam" id="TIGR00052">
    <property type="entry name" value="nudix-type nucleoside diphosphatase, YffH/AdpP family"/>
    <property type="match status" value="1"/>
</dbReference>
<dbReference type="InterPro" id="IPR020084">
    <property type="entry name" value="NUDIX_hydrolase_CS"/>
</dbReference>
<keyword evidence="15" id="KW-1185">Reference proteome</keyword>
<dbReference type="PROSITE" id="PS51462">
    <property type="entry name" value="NUDIX"/>
    <property type="match status" value="1"/>
</dbReference>
<keyword evidence="5" id="KW-0479">Metal-binding</keyword>